<dbReference type="Gene3D" id="3.40.50.450">
    <property type="match status" value="1"/>
</dbReference>
<gene>
    <name evidence="2" type="ORF">H9W90_01655</name>
</gene>
<organism evidence="2 3">
    <name type="scientific">Polaribacter pectinis</name>
    <dbReference type="NCBI Taxonomy" id="2738844"/>
    <lineage>
        <taxon>Bacteria</taxon>
        <taxon>Pseudomonadati</taxon>
        <taxon>Bacteroidota</taxon>
        <taxon>Flavobacteriia</taxon>
        <taxon>Flavobacteriales</taxon>
        <taxon>Flavobacteriaceae</taxon>
    </lineage>
</organism>
<feature type="domain" description="YspA cpYpsA-related SLOG" evidence="1">
    <location>
        <begin position="1"/>
        <end position="67"/>
    </location>
</feature>
<protein>
    <submittedName>
        <fullName evidence="2">DUF2493 domain-containing protein</fullName>
    </submittedName>
</protein>
<evidence type="ECO:0000313" key="3">
    <source>
        <dbReference type="Proteomes" id="UP000515808"/>
    </source>
</evidence>
<dbReference type="KEGG" id="ppec:H9W90_01655"/>
<keyword evidence="3" id="KW-1185">Reference proteome</keyword>
<evidence type="ECO:0000259" key="1">
    <source>
        <dbReference type="Pfam" id="PF10686"/>
    </source>
</evidence>
<dbReference type="RefSeq" id="WP_187482749.1">
    <property type="nucleotide sequence ID" value="NZ_CP060695.1"/>
</dbReference>
<dbReference type="EMBL" id="CP060695">
    <property type="protein sequence ID" value="QNM85851.1"/>
    <property type="molecule type" value="Genomic_DNA"/>
</dbReference>
<dbReference type="InterPro" id="IPR019627">
    <property type="entry name" value="YAcAr"/>
</dbReference>
<proteinExistence type="predicted"/>
<evidence type="ECO:0000313" key="2">
    <source>
        <dbReference type="EMBL" id="QNM85851.1"/>
    </source>
</evidence>
<dbReference type="AlphaFoldDB" id="A0A7G9LB52"/>
<sequence length="123" mass="14180">MKIIIAGSRNFNNYQKLKQECDKFLQDYKNIEIVSGAHYKGADKLGEKYASEKKIKIIKFPADWIKYGKAAGPKRNNQMAIYADVLIAFWDGKSKGTKNIIQLAKQRHLKTRIILFENEILTT</sequence>
<reference evidence="2 3" key="1">
    <citation type="submission" date="2020-08" db="EMBL/GenBank/DDBJ databases">
        <title>Polaribacter sp. L12M9 isolated from gut of the Korean scallop.</title>
        <authorList>
            <person name="Jeong Y.S."/>
        </authorList>
    </citation>
    <scope>NUCLEOTIDE SEQUENCE [LARGE SCALE GENOMIC DNA]</scope>
    <source>
        <strain evidence="2 3">L12M9</strain>
    </source>
</reference>
<accession>A0A7G9LB52</accession>
<dbReference type="Proteomes" id="UP000515808">
    <property type="component" value="Chromosome"/>
</dbReference>
<dbReference type="Pfam" id="PF10686">
    <property type="entry name" value="YAcAr"/>
    <property type="match status" value="1"/>
</dbReference>
<name>A0A7G9LB52_9FLAO</name>